<reference evidence="1" key="1">
    <citation type="submission" date="2021-01" db="EMBL/GenBank/DDBJ databases">
        <title>Whole genome shotgun sequence of Actinoplanes cyaneus NBRC 14990.</title>
        <authorList>
            <person name="Komaki H."/>
            <person name="Tamura T."/>
        </authorList>
    </citation>
    <scope>NUCLEOTIDE SEQUENCE</scope>
    <source>
        <strain evidence="1">NBRC 14990</strain>
    </source>
</reference>
<dbReference type="Proteomes" id="UP000619479">
    <property type="component" value="Unassembled WGS sequence"/>
</dbReference>
<keyword evidence="2" id="KW-1185">Reference proteome</keyword>
<proteinExistence type="predicted"/>
<dbReference type="AlphaFoldDB" id="A0A919M1P3"/>
<accession>A0A919M1P3</accession>
<gene>
    <name evidence="1" type="ORF">Acy02nite_43060</name>
</gene>
<name>A0A919M1P3_9ACTN</name>
<organism evidence="1 2">
    <name type="scientific">Actinoplanes cyaneus</name>
    <dbReference type="NCBI Taxonomy" id="52696"/>
    <lineage>
        <taxon>Bacteria</taxon>
        <taxon>Bacillati</taxon>
        <taxon>Actinomycetota</taxon>
        <taxon>Actinomycetes</taxon>
        <taxon>Micromonosporales</taxon>
        <taxon>Micromonosporaceae</taxon>
        <taxon>Actinoplanes</taxon>
    </lineage>
</organism>
<protein>
    <submittedName>
        <fullName evidence="1">Uncharacterized protein</fullName>
    </submittedName>
</protein>
<evidence type="ECO:0000313" key="2">
    <source>
        <dbReference type="Proteomes" id="UP000619479"/>
    </source>
</evidence>
<dbReference type="EMBL" id="BOMH01000033">
    <property type="protein sequence ID" value="GID66425.1"/>
    <property type="molecule type" value="Genomic_DNA"/>
</dbReference>
<dbReference type="RefSeq" id="WP_239175087.1">
    <property type="nucleotide sequence ID" value="NZ_BAAAUC010000017.1"/>
</dbReference>
<comment type="caution">
    <text evidence="1">The sequence shown here is derived from an EMBL/GenBank/DDBJ whole genome shotgun (WGS) entry which is preliminary data.</text>
</comment>
<evidence type="ECO:0000313" key="1">
    <source>
        <dbReference type="EMBL" id="GID66425.1"/>
    </source>
</evidence>
<sequence length="74" mass="7976">MGQEAAAAFAPEDELPLAEVVDDEEVDDEDVLPLLEDDELSDEELDDVVVLSAFLAGASPDFSALTLPDRESLR</sequence>